<evidence type="ECO:0000259" key="8">
    <source>
        <dbReference type="PROSITE" id="PS50893"/>
    </source>
</evidence>
<dbReference type="RefSeq" id="WP_170037688.1">
    <property type="nucleotide sequence ID" value="NZ_JABDTL010000002.1"/>
</dbReference>
<feature type="domain" description="ABC transmembrane type-1" evidence="9">
    <location>
        <begin position="37"/>
        <end position="293"/>
    </location>
</feature>
<evidence type="ECO:0000313" key="11">
    <source>
        <dbReference type="Proteomes" id="UP000582837"/>
    </source>
</evidence>
<dbReference type="InterPro" id="IPR027417">
    <property type="entry name" value="P-loop_NTPase"/>
</dbReference>
<evidence type="ECO:0000256" key="7">
    <source>
        <dbReference type="SAM" id="Phobius"/>
    </source>
</evidence>
<dbReference type="GO" id="GO:0034040">
    <property type="term" value="F:ATPase-coupled lipid transmembrane transporter activity"/>
    <property type="evidence" value="ECO:0007669"/>
    <property type="project" value="TreeGrafter"/>
</dbReference>
<gene>
    <name evidence="10" type="ORF">HNQ61_001047</name>
</gene>
<dbReference type="Proteomes" id="UP000582837">
    <property type="component" value="Unassembled WGS sequence"/>
</dbReference>
<evidence type="ECO:0000256" key="2">
    <source>
        <dbReference type="ARBA" id="ARBA00022692"/>
    </source>
</evidence>
<comment type="caution">
    <text evidence="10">The sequence shown here is derived from an EMBL/GenBank/DDBJ whole genome shotgun (WGS) entry which is preliminary data.</text>
</comment>
<comment type="subcellular location">
    <subcellularLocation>
        <location evidence="1">Cell membrane</location>
        <topology evidence="1">Multi-pass membrane protein</topology>
    </subcellularLocation>
</comment>
<keyword evidence="6 7" id="KW-0472">Membrane</keyword>
<dbReference type="GO" id="GO:0005886">
    <property type="term" value="C:plasma membrane"/>
    <property type="evidence" value="ECO:0007669"/>
    <property type="project" value="UniProtKB-SubCell"/>
</dbReference>
<dbReference type="Pfam" id="PF00005">
    <property type="entry name" value="ABC_tran"/>
    <property type="match status" value="1"/>
</dbReference>
<keyword evidence="4 10" id="KW-0067">ATP-binding</keyword>
<dbReference type="SMART" id="SM00382">
    <property type="entry name" value="AAA"/>
    <property type="match status" value="1"/>
</dbReference>
<feature type="transmembrane region" description="Helical" evidence="7">
    <location>
        <begin position="244"/>
        <end position="267"/>
    </location>
</feature>
<dbReference type="InterPro" id="IPR003593">
    <property type="entry name" value="AAA+_ATPase"/>
</dbReference>
<keyword evidence="3" id="KW-0547">Nucleotide-binding</keyword>
<feature type="domain" description="ABC transporter" evidence="8">
    <location>
        <begin position="341"/>
        <end position="587"/>
    </location>
</feature>
<protein>
    <submittedName>
        <fullName evidence="10">ATP-binding cassette subfamily B protein</fullName>
    </submittedName>
</protein>
<dbReference type="InterPro" id="IPR003439">
    <property type="entry name" value="ABC_transporter-like_ATP-bd"/>
</dbReference>
<dbReference type="PANTHER" id="PTHR24221">
    <property type="entry name" value="ATP-BINDING CASSETTE SUB-FAMILY B"/>
    <property type="match status" value="1"/>
</dbReference>
<keyword evidence="11" id="KW-1185">Reference proteome</keyword>
<evidence type="ECO:0000256" key="4">
    <source>
        <dbReference type="ARBA" id="ARBA00022840"/>
    </source>
</evidence>
<reference evidence="10 11" key="1">
    <citation type="submission" date="2020-08" db="EMBL/GenBank/DDBJ databases">
        <title>Genomic Encyclopedia of Type Strains, Phase IV (KMG-IV): sequencing the most valuable type-strain genomes for metagenomic binning, comparative biology and taxonomic classification.</title>
        <authorList>
            <person name="Goeker M."/>
        </authorList>
    </citation>
    <scope>NUCLEOTIDE SEQUENCE [LARGE SCALE GENOMIC DNA]</scope>
    <source>
        <strain evidence="10 11">DSM 29007</strain>
    </source>
</reference>
<dbReference type="GO" id="GO:0005524">
    <property type="term" value="F:ATP binding"/>
    <property type="evidence" value="ECO:0007669"/>
    <property type="project" value="UniProtKB-KW"/>
</dbReference>
<dbReference type="PROSITE" id="PS50929">
    <property type="entry name" value="ABC_TM1F"/>
    <property type="match status" value="1"/>
</dbReference>
<dbReference type="InterPro" id="IPR036640">
    <property type="entry name" value="ABC1_TM_sf"/>
</dbReference>
<feature type="transmembrane region" description="Helical" evidence="7">
    <location>
        <begin position="151"/>
        <end position="175"/>
    </location>
</feature>
<evidence type="ECO:0000256" key="6">
    <source>
        <dbReference type="ARBA" id="ARBA00023136"/>
    </source>
</evidence>
<feature type="transmembrane region" description="Helical" evidence="7">
    <location>
        <begin position="58"/>
        <end position="75"/>
    </location>
</feature>
<dbReference type="InterPro" id="IPR039421">
    <property type="entry name" value="Type_1_exporter"/>
</dbReference>
<name>A0A841GPV8_9BACT</name>
<dbReference type="GO" id="GO:0140359">
    <property type="term" value="F:ABC-type transporter activity"/>
    <property type="evidence" value="ECO:0007669"/>
    <property type="project" value="InterPro"/>
</dbReference>
<sequence>MREQWRAVLLLVRTAWRTDPWRSAGLLLEPISFLRFPLFAWFLGFMVDGALRHDARLLATGAAGITATRVLWFLGRWTGSWIRNRLTEEVGFALDREIASLSSGLPGLEHHERPEYQDRLEMLRQQQGVLGSSLNTLIYTGNTVVTGVSTLAALAFVSPWLLLLVPFALTALPIAAVQQRWLREAEGLSAPLHRRARHLQALTVDRGAGMELRVFGLENEVLDRFRHAAAEAQRPVLRVARRGALLDAAGDLLFLAGFAGAVAFMLWRARQGQATAGQVVMAVYLAQQVRSGVVEPIRLAGFLGEMLRAAGRMLWLQDYAREMSAARAGTVAAPERLVDGIVFDRVSFRYPGTDRWALRDVSLRIPAGSVVALVGENGAGKTTIVKLLSRMYEPTEGRILVDGVDLATLEVGAWRRRLSAAFQDFARFEFAAQHTVGAGDLARVDDRPSVRAALERAGGGHVLDTLPGGVDTQLGARWDGGVDLSTGQWQKLALGRALMRMDPLVVFFDEPTASLDALAEHALFARYAREARSGTERGAITLLVSHRFSTVRSADLILVISGGGVSELGGHDELLRHGGLYAQLYLMQANAYQPDAEPVAP</sequence>
<dbReference type="AlphaFoldDB" id="A0A841GPV8"/>
<proteinExistence type="predicted"/>
<dbReference type="PROSITE" id="PS50893">
    <property type="entry name" value="ABC_TRANSPORTER_2"/>
    <property type="match status" value="1"/>
</dbReference>
<evidence type="ECO:0000259" key="9">
    <source>
        <dbReference type="PROSITE" id="PS50929"/>
    </source>
</evidence>
<dbReference type="PANTHER" id="PTHR24221:SF654">
    <property type="entry name" value="ATP-BINDING CASSETTE SUB-FAMILY B MEMBER 6"/>
    <property type="match status" value="1"/>
</dbReference>
<dbReference type="SUPFAM" id="SSF90123">
    <property type="entry name" value="ABC transporter transmembrane region"/>
    <property type="match status" value="1"/>
</dbReference>
<dbReference type="InterPro" id="IPR011527">
    <property type="entry name" value="ABC1_TM_dom"/>
</dbReference>
<evidence type="ECO:0000256" key="1">
    <source>
        <dbReference type="ARBA" id="ARBA00004651"/>
    </source>
</evidence>
<dbReference type="Gene3D" id="1.20.1560.10">
    <property type="entry name" value="ABC transporter type 1, transmembrane domain"/>
    <property type="match status" value="1"/>
</dbReference>
<organism evidence="10 11">
    <name type="scientific">Longimicrobium terrae</name>
    <dbReference type="NCBI Taxonomy" id="1639882"/>
    <lineage>
        <taxon>Bacteria</taxon>
        <taxon>Pseudomonadati</taxon>
        <taxon>Gemmatimonadota</taxon>
        <taxon>Longimicrobiia</taxon>
        <taxon>Longimicrobiales</taxon>
        <taxon>Longimicrobiaceae</taxon>
        <taxon>Longimicrobium</taxon>
    </lineage>
</organism>
<accession>A0A841GPV8</accession>
<evidence type="ECO:0000256" key="3">
    <source>
        <dbReference type="ARBA" id="ARBA00022741"/>
    </source>
</evidence>
<evidence type="ECO:0000256" key="5">
    <source>
        <dbReference type="ARBA" id="ARBA00022989"/>
    </source>
</evidence>
<keyword evidence="5 7" id="KW-1133">Transmembrane helix</keyword>
<dbReference type="SUPFAM" id="SSF52540">
    <property type="entry name" value="P-loop containing nucleoside triphosphate hydrolases"/>
    <property type="match status" value="1"/>
</dbReference>
<dbReference type="Gene3D" id="3.40.50.300">
    <property type="entry name" value="P-loop containing nucleotide triphosphate hydrolases"/>
    <property type="match status" value="1"/>
</dbReference>
<keyword evidence="2 7" id="KW-0812">Transmembrane</keyword>
<dbReference type="EMBL" id="JACHIA010000002">
    <property type="protein sequence ID" value="MBB6069432.1"/>
    <property type="molecule type" value="Genomic_DNA"/>
</dbReference>
<evidence type="ECO:0000313" key="10">
    <source>
        <dbReference type="EMBL" id="MBB6069432.1"/>
    </source>
</evidence>
<dbReference type="GO" id="GO:0016887">
    <property type="term" value="F:ATP hydrolysis activity"/>
    <property type="evidence" value="ECO:0007669"/>
    <property type="project" value="InterPro"/>
</dbReference>